<keyword evidence="1" id="KW-0812">Transmembrane</keyword>
<evidence type="ECO:0008006" key="4">
    <source>
        <dbReference type="Google" id="ProtNLM"/>
    </source>
</evidence>
<comment type="caution">
    <text evidence="2">The sequence shown here is derived from an EMBL/GenBank/DDBJ whole genome shotgun (WGS) entry which is preliminary data.</text>
</comment>
<proteinExistence type="predicted"/>
<keyword evidence="1" id="KW-0472">Membrane</keyword>
<evidence type="ECO:0000313" key="2">
    <source>
        <dbReference type="EMBL" id="CAH1205613.1"/>
    </source>
</evidence>
<feature type="transmembrane region" description="Helical" evidence="1">
    <location>
        <begin position="132"/>
        <end position="157"/>
    </location>
</feature>
<feature type="transmembrane region" description="Helical" evidence="1">
    <location>
        <begin position="445"/>
        <end position="470"/>
    </location>
</feature>
<dbReference type="RefSeq" id="WP_236333842.1">
    <property type="nucleotide sequence ID" value="NZ_CAKMMG010000002.1"/>
</dbReference>
<feature type="transmembrane region" description="Helical" evidence="1">
    <location>
        <begin position="163"/>
        <end position="188"/>
    </location>
</feature>
<feature type="transmembrane region" description="Helical" evidence="1">
    <location>
        <begin position="411"/>
        <end position="433"/>
    </location>
</feature>
<feature type="transmembrane region" description="Helical" evidence="1">
    <location>
        <begin position="200"/>
        <end position="217"/>
    </location>
</feature>
<reference evidence="2" key="1">
    <citation type="submission" date="2022-01" db="EMBL/GenBank/DDBJ databases">
        <authorList>
            <person name="Criscuolo A."/>
        </authorList>
    </citation>
    <scope>NUCLEOTIDE SEQUENCE</scope>
    <source>
        <strain evidence="2">CIP111892</strain>
    </source>
</reference>
<feature type="transmembrane region" description="Helical" evidence="1">
    <location>
        <begin position="50"/>
        <end position="79"/>
    </location>
</feature>
<evidence type="ECO:0000313" key="3">
    <source>
        <dbReference type="Proteomes" id="UP000838324"/>
    </source>
</evidence>
<keyword evidence="1" id="KW-1133">Transmembrane helix</keyword>
<feature type="transmembrane region" description="Helical" evidence="1">
    <location>
        <begin position="355"/>
        <end position="373"/>
    </location>
</feature>
<keyword evidence="3" id="KW-1185">Reference proteome</keyword>
<name>A0ABM9C9A0_9BACL</name>
<organism evidence="2 3">
    <name type="scientific">Paenibacillus auburnensis</name>
    <dbReference type="NCBI Taxonomy" id="2905649"/>
    <lineage>
        <taxon>Bacteria</taxon>
        <taxon>Bacillati</taxon>
        <taxon>Bacillota</taxon>
        <taxon>Bacilli</taxon>
        <taxon>Bacillales</taxon>
        <taxon>Paenibacillaceae</taxon>
        <taxon>Paenibacillus</taxon>
    </lineage>
</organism>
<evidence type="ECO:0000256" key="1">
    <source>
        <dbReference type="SAM" id="Phobius"/>
    </source>
</evidence>
<sequence>MISTLNSIVGIRGTSGANRLMYYFGRIPLLGKVMDDSVYSRHGLKKTFTVVAVILNILYGFLSKFAYLGLVVFLPVMLAGKELPLPQQYDLYLHVVVVLSFGVSAVSSAVILEPRRDKYICVKLMRLPADKYMHAIMTLRGLTFFIYFVPAMMVFAGEYGAPLWHGLLLSLLLTLWRTAAEALHLWIFDRKAIVLVKQTALVWIVIGAGYLLAYAPLYTGNALLDMDAMLFNLPMSLALLLLGTISAVYIARYPGYRNAVDAVTKIDDPLLDMGRMMREANQKQVETKEQDFTAEQLRRDQFAGKNGYAYLNAIFFSRHRRFLVEPVKRRLVIIGALFAAGLLLQFSTPDLFAKLARYLIGGLPAFIIIMNFCSIGERVCKAMFFNCDLSLLRYGFYRERSAILTNFRIRLLRISGLNLIPAVAICLALNLLILLSGETWGAAEALAVCGTILGLSLFFSVHHLFMYYIFQPYSTELNVKNPFFSIVNSIILAAGIICMQFQSTPAYFAVTVLLTAAAYMGIALFLVYKYCGRTFRVK</sequence>
<accession>A0ABM9C9A0</accession>
<feature type="transmembrane region" description="Helical" evidence="1">
    <location>
        <begin position="508"/>
        <end position="528"/>
    </location>
</feature>
<feature type="transmembrane region" description="Helical" evidence="1">
    <location>
        <begin position="91"/>
        <end position="112"/>
    </location>
</feature>
<dbReference type="Proteomes" id="UP000838324">
    <property type="component" value="Unassembled WGS sequence"/>
</dbReference>
<gene>
    <name evidence="2" type="ORF">PAECIP111892_02723</name>
</gene>
<dbReference type="EMBL" id="CAKMMG010000002">
    <property type="protein sequence ID" value="CAH1205613.1"/>
    <property type="molecule type" value="Genomic_DNA"/>
</dbReference>
<feature type="transmembrane region" description="Helical" evidence="1">
    <location>
        <begin position="331"/>
        <end position="349"/>
    </location>
</feature>
<feature type="transmembrane region" description="Helical" evidence="1">
    <location>
        <begin position="482"/>
        <end position="502"/>
    </location>
</feature>
<feature type="transmembrane region" description="Helical" evidence="1">
    <location>
        <begin position="229"/>
        <end position="251"/>
    </location>
</feature>
<protein>
    <recommendedName>
        <fullName evidence="4">ABC transporter permease</fullName>
    </recommendedName>
</protein>